<evidence type="ECO:0000313" key="4">
    <source>
        <dbReference type="RefSeq" id="XP_017769941.1"/>
    </source>
</evidence>
<dbReference type="SMART" id="SM00500">
    <property type="entry name" value="SFM"/>
    <property type="match status" value="1"/>
</dbReference>
<dbReference type="InterPro" id="IPR036285">
    <property type="entry name" value="PRP4-like_sf"/>
</dbReference>
<evidence type="ECO:0000313" key="3">
    <source>
        <dbReference type="Proteomes" id="UP000695000"/>
    </source>
</evidence>
<dbReference type="Pfam" id="PF08799">
    <property type="entry name" value="PRP4"/>
    <property type="match status" value="1"/>
</dbReference>
<name>A0ABM1M5U1_NICVS</name>
<feature type="region of interest" description="Disordered" evidence="1">
    <location>
        <begin position="180"/>
        <end position="200"/>
    </location>
</feature>
<dbReference type="PANTHER" id="PTHR13007:SF19">
    <property type="entry name" value="PRE-MRNA-SPLICING FACTOR 18"/>
    <property type="match status" value="1"/>
</dbReference>
<dbReference type="PANTHER" id="PTHR13007">
    <property type="entry name" value="PRE-MRNA SPLICING FACTOR-RELATED"/>
    <property type="match status" value="1"/>
</dbReference>
<evidence type="ECO:0000256" key="1">
    <source>
        <dbReference type="SAM" id="MobiDB-lite"/>
    </source>
</evidence>
<dbReference type="Proteomes" id="UP000695000">
    <property type="component" value="Unplaced"/>
</dbReference>
<dbReference type="InterPro" id="IPR039979">
    <property type="entry name" value="PRPF18"/>
</dbReference>
<gene>
    <name evidence="4" type="primary">LOC108557792</name>
</gene>
<sequence length="200" mass="22506">MYLWSVLSAGRSSIPQWKMQGLVGVVGLGEGGVIGLGEGGAEERRFGSSEANVLPRQEVISRLRDRSEPISLFGESELDAFRTLRRCEILEPEISKGFKNDFQKAMEQVDQEYLDELISRAGSNKSKVASENKSQEEELKSYDEIKEMTVKMRKGYRDYDMTVIMKVSFEKCGNINCKLGPHKRNGEPRENGATCTKNDL</sequence>
<dbReference type="SUPFAM" id="SSF158230">
    <property type="entry name" value="PRP4-like"/>
    <property type="match status" value="1"/>
</dbReference>
<dbReference type="GeneID" id="108557792"/>
<dbReference type="RefSeq" id="XP_017769941.1">
    <property type="nucleotide sequence ID" value="XM_017914452.1"/>
</dbReference>
<keyword evidence="3" id="KW-1185">Reference proteome</keyword>
<reference evidence="4" key="1">
    <citation type="submission" date="2025-08" db="UniProtKB">
        <authorList>
            <consortium name="RefSeq"/>
        </authorList>
    </citation>
    <scope>IDENTIFICATION</scope>
    <source>
        <tissue evidence="4">Whole Larva</tissue>
    </source>
</reference>
<evidence type="ECO:0000259" key="2">
    <source>
        <dbReference type="SMART" id="SM00500"/>
    </source>
</evidence>
<accession>A0ABM1M5U1</accession>
<proteinExistence type="predicted"/>
<protein>
    <submittedName>
        <fullName evidence="4">Pre-mRNA-splicing factor 18-like</fullName>
    </submittedName>
</protein>
<dbReference type="InterPro" id="IPR014906">
    <property type="entry name" value="PRP4-like"/>
</dbReference>
<dbReference type="Gene3D" id="4.10.280.110">
    <property type="entry name" value="Pre-mRNA processing factor 4 domain"/>
    <property type="match status" value="1"/>
</dbReference>
<feature type="domain" description="Pre-mRNA processing factor 4 (PRP4)-like" evidence="2">
    <location>
        <begin position="54"/>
        <end position="104"/>
    </location>
</feature>
<organism evidence="3 4">
    <name type="scientific">Nicrophorus vespilloides</name>
    <name type="common">Boreal carrion beetle</name>
    <dbReference type="NCBI Taxonomy" id="110193"/>
    <lineage>
        <taxon>Eukaryota</taxon>
        <taxon>Metazoa</taxon>
        <taxon>Ecdysozoa</taxon>
        <taxon>Arthropoda</taxon>
        <taxon>Hexapoda</taxon>
        <taxon>Insecta</taxon>
        <taxon>Pterygota</taxon>
        <taxon>Neoptera</taxon>
        <taxon>Endopterygota</taxon>
        <taxon>Coleoptera</taxon>
        <taxon>Polyphaga</taxon>
        <taxon>Staphyliniformia</taxon>
        <taxon>Silphidae</taxon>
        <taxon>Nicrophorinae</taxon>
        <taxon>Nicrophorus</taxon>
    </lineage>
</organism>